<gene>
    <name evidence="1" type="ORF">CPB84DRAFT_1842996</name>
</gene>
<proteinExistence type="predicted"/>
<dbReference type="Proteomes" id="UP000724874">
    <property type="component" value="Unassembled WGS sequence"/>
</dbReference>
<dbReference type="OrthoDB" id="3054371at2759"/>
<evidence type="ECO:0000313" key="2">
    <source>
        <dbReference type="Proteomes" id="UP000724874"/>
    </source>
</evidence>
<sequence>MSLQDSPFDIPDFEKKTTEKMANYYIVGYRCQLKLMPQYAENRERMAQIWKAREQAWQSDPEKPSNFPKETLSLQMVNDYYAKCDAFCDREPSTHDVNGLVDIFFASNFGAYFIASVLLRTRNHPLKYKIPQEAGRIAVETFLTLQEIRTLEAGGDFNHAPMPTKVFPGEVLHYKDANDGDKILTIRVKDHGSSAMKGEFFVVTTIIDEDQDDDTADREVPADEMHERIQRRVEIE</sequence>
<organism evidence="1 2">
    <name type="scientific">Gymnopilus junonius</name>
    <name type="common">Spectacular rustgill mushroom</name>
    <name type="synonym">Gymnopilus spectabilis subsp. junonius</name>
    <dbReference type="NCBI Taxonomy" id="109634"/>
    <lineage>
        <taxon>Eukaryota</taxon>
        <taxon>Fungi</taxon>
        <taxon>Dikarya</taxon>
        <taxon>Basidiomycota</taxon>
        <taxon>Agaricomycotina</taxon>
        <taxon>Agaricomycetes</taxon>
        <taxon>Agaricomycetidae</taxon>
        <taxon>Agaricales</taxon>
        <taxon>Agaricineae</taxon>
        <taxon>Hymenogastraceae</taxon>
        <taxon>Gymnopilus</taxon>
    </lineage>
</organism>
<name>A0A9P5NV86_GYMJU</name>
<dbReference type="EMBL" id="JADNYJ010000008">
    <property type="protein sequence ID" value="KAF8909777.1"/>
    <property type="molecule type" value="Genomic_DNA"/>
</dbReference>
<protein>
    <submittedName>
        <fullName evidence="1">Uncharacterized protein</fullName>
    </submittedName>
</protein>
<evidence type="ECO:0000313" key="1">
    <source>
        <dbReference type="EMBL" id="KAF8909777.1"/>
    </source>
</evidence>
<accession>A0A9P5NV86</accession>
<comment type="caution">
    <text evidence="1">The sequence shown here is derived from an EMBL/GenBank/DDBJ whole genome shotgun (WGS) entry which is preliminary data.</text>
</comment>
<reference evidence="1" key="1">
    <citation type="submission" date="2020-11" db="EMBL/GenBank/DDBJ databases">
        <authorList>
            <consortium name="DOE Joint Genome Institute"/>
            <person name="Ahrendt S."/>
            <person name="Riley R."/>
            <person name="Andreopoulos W."/>
            <person name="LaButti K."/>
            <person name="Pangilinan J."/>
            <person name="Ruiz-duenas F.J."/>
            <person name="Barrasa J.M."/>
            <person name="Sanchez-Garcia M."/>
            <person name="Camarero S."/>
            <person name="Miyauchi S."/>
            <person name="Serrano A."/>
            <person name="Linde D."/>
            <person name="Babiker R."/>
            <person name="Drula E."/>
            <person name="Ayuso-Fernandez I."/>
            <person name="Pacheco R."/>
            <person name="Padilla G."/>
            <person name="Ferreira P."/>
            <person name="Barriuso J."/>
            <person name="Kellner H."/>
            <person name="Castanera R."/>
            <person name="Alfaro M."/>
            <person name="Ramirez L."/>
            <person name="Pisabarro A.G."/>
            <person name="Kuo A."/>
            <person name="Tritt A."/>
            <person name="Lipzen A."/>
            <person name="He G."/>
            <person name="Yan M."/>
            <person name="Ng V."/>
            <person name="Cullen D."/>
            <person name="Martin F."/>
            <person name="Rosso M.-N."/>
            <person name="Henrissat B."/>
            <person name="Hibbett D."/>
            <person name="Martinez A.T."/>
            <person name="Grigoriev I.V."/>
        </authorList>
    </citation>
    <scope>NUCLEOTIDE SEQUENCE</scope>
    <source>
        <strain evidence="1">AH 44721</strain>
    </source>
</reference>
<dbReference type="AlphaFoldDB" id="A0A9P5NV86"/>
<keyword evidence="2" id="KW-1185">Reference proteome</keyword>